<protein>
    <submittedName>
        <fullName evidence="1">CCDC189 isoform 2</fullName>
    </submittedName>
</protein>
<comment type="caution">
    <text evidence="1">The sequence shown here is derived from an EMBL/GenBank/DDBJ whole genome shotgun (WGS) entry which is preliminary data.</text>
</comment>
<proteinExistence type="predicted"/>
<evidence type="ECO:0000313" key="1">
    <source>
        <dbReference type="EMBL" id="PNJ33565.1"/>
    </source>
</evidence>
<reference evidence="1" key="1">
    <citation type="submission" date="2017-12" db="EMBL/GenBank/DDBJ databases">
        <title>High-resolution comparative analysis of great ape genomes.</title>
        <authorList>
            <person name="Pollen A."/>
            <person name="Hastie A."/>
            <person name="Hormozdiari F."/>
            <person name="Dougherty M."/>
            <person name="Liu R."/>
            <person name="Chaisson M."/>
            <person name="Hoppe E."/>
            <person name="Hill C."/>
            <person name="Pang A."/>
            <person name="Hillier L."/>
            <person name="Baker C."/>
            <person name="Armstrong J."/>
            <person name="Shendure J."/>
            <person name="Paten B."/>
            <person name="Wilson R."/>
            <person name="Chao H."/>
            <person name="Schneider V."/>
            <person name="Ventura M."/>
            <person name="Kronenberg Z."/>
            <person name="Murali S."/>
            <person name="Gordon D."/>
            <person name="Cantsilieris S."/>
            <person name="Munson K."/>
            <person name="Nelson B."/>
            <person name="Raja A."/>
            <person name="Underwood J."/>
            <person name="Diekhans M."/>
            <person name="Fiddes I."/>
            <person name="Haussler D."/>
            <person name="Eichler E."/>
        </authorList>
    </citation>
    <scope>NUCLEOTIDE SEQUENCE [LARGE SCALE GENOMIC DNA]</scope>
    <source>
        <strain evidence="1">Susie</strain>
    </source>
</reference>
<name>A0A2J8TKL8_PONAB</name>
<feature type="non-terminal residue" evidence="1">
    <location>
        <position position="1"/>
    </location>
</feature>
<dbReference type="EMBL" id="NDHI03003494">
    <property type="protein sequence ID" value="PNJ33565.1"/>
    <property type="molecule type" value="Genomic_DNA"/>
</dbReference>
<dbReference type="AlphaFoldDB" id="A0A2J8TKL8"/>
<sequence>AEPAGCRHPGPLLPRAHFLPPAGLLTGADVSGLCPAPGSSQGLYCGLLLASTSSKRNSCWPWKTTWSTLTFATSSSINTSSHPRCGWICL</sequence>
<organism evidence="1">
    <name type="scientific">Pongo abelii</name>
    <name type="common">Sumatran orangutan</name>
    <name type="synonym">Pongo pygmaeus abelii</name>
    <dbReference type="NCBI Taxonomy" id="9601"/>
    <lineage>
        <taxon>Eukaryota</taxon>
        <taxon>Metazoa</taxon>
        <taxon>Chordata</taxon>
        <taxon>Craniata</taxon>
        <taxon>Vertebrata</taxon>
        <taxon>Euteleostomi</taxon>
        <taxon>Mammalia</taxon>
        <taxon>Eutheria</taxon>
        <taxon>Euarchontoglires</taxon>
        <taxon>Primates</taxon>
        <taxon>Haplorrhini</taxon>
        <taxon>Catarrhini</taxon>
        <taxon>Hominidae</taxon>
        <taxon>Pongo</taxon>
    </lineage>
</organism>
<accession>A0A2J8TKL8</accession>
<gene>
    <name evidence="1" type="ORF">CR201_G0034496</name>
</gene>